<dbReference type="Gene3D" id="3.60.70.12">
    <property type="entry name" value="L-amino peptidase D-ALA esterase/amidase"/>
    <property type="match status" value="1"/>
</dbReference>
<accession>A0ABS9KN26</accession>
<comment type="caution">
    <text evidence="3">The sequence shown here is derived from an EMBL/GenBank/DDBJ whole genome shotgun (WGS) entry which is preliminary data.</text>
</comment>
<dbReference type="CDD" id="cd02253">
    <property type="entry name" value="DmpA"/>
    <property type="match status" value="1"/>
</dbReference>
<keyword evidence="2" id="KW-0732">Signal</keyword>
<reference evidence="3" key="1">
    <citation type="submission" date="2022-01" db="EMBL/GenBank/DDBJ databases">
        <authorList>
            <person name="Jo J.-H."/>
            <person name="Im W.-T."/>
        </authorList>
    </citation>
    <scope>NUCLEOTIDE SEQUENCE</scope>
    <source>
        <strain evidence="3">NA20</strain>
    </source>
</reference>
<evidence type="ECO:0000313" key="4">
    <source>
        <dbReference type="Proteomes" id="UP001165367"/>
    </source>
</evidence>
<dbReference type="Proteomes" id="UP001165367">
    <property type="component" value="Unassembled WGS sequence"/>
</dbReference>
<evidence type="ECO:0000256" key="1">
    <source>
        <dbReference type="ARBA" id="ARBA00007068"/>
    </source>
</evidence>
<comment type="similarity">
    <text evidence="1">Belongs to the peptidase S58 family.</text>
</comment>
<dbReference type="PANTHER" id="PTHR36512:SF3">
    <property type="entry name" value="BLR5678 PROTEIN"/>
    <property type="match status" value="1"/>
</dbReference>
<organism evidence="3 4">
    <name type="scientific">Terrimonas ginsenosidimutans</name>
    <dbReference type="NCBI Taxonomy" id="2908004"/>
    <lineage>
        <taxon>Bacteria</taxon>
        <taxon>Pseudomonadati</taxon>
        <taxon>Bacteroidota</taxon>
        <taxon>Chitinophagia</taxon>
        <taxon>Chitinophagales</taxon>
        <taxon>Chitinophagaceae</taxon>
        <taxon>Terrimonas</taxon>
    </lineage>
</organism>
<dbReference type="SUPFAM" id="SSF56266">
    <property type="entry name" value="DmpA/ArgJ-like"/>
    <property type="match status" value="1"/>
</dbReference>
<keyword evidence="4" id="KW-1185">Reference proteome</keyword>
<dbReference type="InterPro" id="IPR005321">
    <property type="entry name" value="Peptidase_S58_DmpA"/>
</dbReference>
<feature type="signal peptide" evidence="2">
    <location>
        <begin position="1"/>
        <end position="22"/>
    </location>
</feature>
<name>A0ABS9KN26_9BACT</name>
<dbReference type="InterPro" id="IPR016117">
    <property type="entry name" value="ArgJ-like_dom_sf"/>
</dbReference>
<evidence type="ECO:0000256" key="2">
    <source>
        <dbReference type="SAM" id="SignalP"/>
    </source>
</evidence>
<feature type="chain" id="PRO_5047059570" evidence="2">
    <location>
        <begin position="23"/>
        <end position="389"/>
    </location>
</feature>
<gene>
    <name evidence="3" type="ORF">LZZ85_05530</name>
</gene>
<evidence type="ECO:0000313" key="3">
    <source>
        <dbReference type="EMBL" id="MCG2613728.1"/>
    </source>
</evidence>
<sequence length="389" mass="41970">MNVSRKPAILLLSLALLTQSHAQQKPRARELGIPFPGTPGKFNAITDVKGVEVGYSTIISGTGKNIRGKGPVRTGVTAILPRGRNNNPVYANWYSLNGNGEMTGTTWITESGFLEGPIMITNTNSVGVVRDAVLKWYVKKGWYNEDFWYTYPVVAETYDGFLNDIYGFHVKEENAWEALDSAKSGFIKEGNVGGGTGMMCLGFKGGTGTASRVIKIKDSTYTVGVLVQSNFGAKSSFSIMGVPVGRELIDTLNYELKEAPSYKPGQGSIIVIVATDAPLLPHQLKRVAARVPLGIGNLGGFGENSSGDIFLAFSTANPTAFQRESFTKADDLPNDFINAVFVATVKATEEAVVNAMLAAETMEGINGNKAYGLPHKPVIDILKKYNRIR</sequence>
<dbReference type="PANTHER" id="PTHR36512">
    <property type="entry name" value="D-AMINOPEPTIDASE"/>
    <property type="match status" value="1"/>
</dbReference>
<protein>
    <submittedName>
        <fullName evidence="3">P1 family peptidase</fullName>
    </submittedName>
</protein>
<dbReference type="EMBL" id="JAKLTR010000003">
    <property type="protein sequence ID" value="MCG2613728.1"/>
    <property type="molecule type" value="Genomic_DNA"/>
</dbReference>
<dbReference type="RefSeq" id="WP_237869405.1">
    <property type="nucleotide sequence ID" value="NZ_JAKLTR010000003.1"/>
</dbReference>
<dbReference type="Pfam" id="PF03576">
    <property type="entry name" value="Peptidase_S58"/>
    <property type="match status" value="1"/>
</dbReference>
<proteinExistence type="inferred from homology"/>